<proteinExistence type="predicted"/>
<dbReference type="EMBL" id="AHER01000053">
    <property type="protein sequence ID" value="EJR13639.1"/>
    <property type="molecule type" value="Genomic_DNA"/>
</dbReference>
<sequence>MEFNDLGITIKELRIKKTYHNPNCVMEFVHKVKLARSKKV</sequence>
<dbReference type="AlphaFoldDB" id="A0A9W5K2E5"/>
<gene>
    <name evidence="1" type="ORF">IIA_05477</name>
</gene>
<name>A0A9W5K2E5_BACC8</name>
<dbReference type="Proteomes" id="UP000006607">
    <property type="component" value="Unassembled WGS sequence"/>
</dbReference>
<evidence type="ECO:0000313" key="1">
    <source>
        <dbReference type="EMBL" id="EJR13639.1"/>
    </source>
</evidence>
<accession>A0A9W5K2E5</accession>
<comment type="caution">
    <text evidence="1">The sequence shown here is derived from an EMBL/GenBank/DDBJ whole genome shotgun (WGS) entry which is preliminary data.</text>
</comment>
<organism evidence="1 2">
    <name type="scientific">Bacillus cereus (strain VD014)</name>
    <dbReference type="NCBI Taxonomy" id="1053223"/>
    <lineage>
        <taxon>Bacteria</taxon>
        <taxon>Bacillati</taxon>
        <taxon>Bacillota</taxon>
        <taxon>Bacilli</taxon>
        <taxon>Bacillales</taxon>
        <taxon>Bacillaceae</taxon>
        <taxon>Bacillus</taxon>
        <taxon>Bacillus cereus group</taxon>
    </lineage>
</organism>
<protein>
    <submittedName>
        <fullName evidence="1">Uncharacterized protein</fullName>
    </submittedName>
</protein>
<reference evidence="1" key="1">
    <citation type="submission" date="2012-04" db="EMBL/GenBank/DDBJ databases">
        <title>The Genome Sequence of Bacillus cereus VD014.</title>
        <authorList>
            <consortium name="The Broad Institute Genome Sequencing Platform"/>
            <consortium name="The Broad Institute Genome Sequencing Center for Infectious Disease"/>
            <person name="Feldgarden M."/>
            <person name="Van der Auwera G.A."/>
            <person name="Mahillon J."/>
            <person name="Duprez V."/>
            <person name="Timmery S."/>
            <person name="Mattelet C."/>
            <person name="Dierick K."/>
            <person name="Sun M."/>
            <person name="Yu Z."/>
            <person name="Zhu L."/>
            <person name="Hu X."/>
            <person name="Shank E.B."/>
            <person name="Swiecicka I."/>
            <person name="Hansen B.M."/>
            <person name="Andrup L."/>
            <person name="Young S.K."/>
            <person name="Zeng Q."/>
            <person name="Gargeya S."/>
            <person name="Fitzgerald M."/>
            <person name="Haas B."/>
            <person name="Abouelleil A."/>
            <person name="Alvarado L."/>
            <person name="Arachchi H.M."/>
            <person name="Berlin A."/>
            <person name="Chapman S.B."/>
            <person name="Goldberg J."/>
            <person name="Griggs A."/>
            <person name="Gujja S."/>
            <person name="Hansen M."/>
            <person name="Howarth C."/>
            <person name="Imamovic A."/>
            <person name="Larimer J."/>
            <person name="McCowen C."/>
            <person name="Montmayeur A."/>
            <person name="Murphy C."/>
            <person name="Neiman D."/>
            <person name="Pearson M."/>
            <person name="Priest M."/>
            <person name="Roberts A."/>
            <person name="Saif S."/>
            <person name="Shea T."/>
            <person name="Sisk P."/>
            <person name="Sykes S."/>
            <person name="Wortman J."/>
            <person name="Nusbaum C."/>
            <person name="Birren B."/>
        </authorList>
    </citation>
    <scope>NUCLEOTIDE SEQUENCE</scope>
    <source>
        <strain evidence="1">VD014</strain>
    </source>
</reference>
<evidence type="ECO:0000313" key="2">
    <source>
        <dbReference type="Proteomes" id="UP000006607"/>
    </source>
</evidence>